<sequence length="299" mass="34476">MENNREKNNINITLNENHIKLVGIMFLFFLLTSNKKSPSKFNLGKFNLREIDDVELERKCRLLNRIKGYMKAEEQHTVHRAEVILEILGKMKSLIEGPELHSAEVQYHSLSLEDRKRNMLLDLSKHMEGEHRDIIHTAIDLDIKARTIEKKIRELNNLAKDGITLQNVEKLIELAEPLLEGEMKSKTKDIKKITSALKLMKSIDEKGSLDENDLIEVISPYIEPQQRDSLMKMVQIAKAVSSTMNNNEEKQQAPKNEVDKEQAPNSNDLEKKINSEDLAQDNNRINKNIFIDNNKEGNT</sequence>
<dbReference type="EMBL" id="FZOJ01000024">
    <property type="protein sequence ID" value="SNS86239.1"/>
    <property type="molecule type" value="Genomic_DNA"/>
</dbReference>
<organism evidence="2 3">
    <name type="scientific">Anaerovirgula multivorans</name>
    <dbReference type="NCBI Taxonomy" id="312168"/>
    <lineage>
        <taxon>Bacteria</taxon>
        <taxon>Bacillati</taxon>
        <taxon>Bacillota</taxon>
        <taxon>Clostridia</taxon>
        <taxon>Peptostreptococcales</taxon>
        <taxon>Natronincolaceae</taxon>
        <taxon>Anaerovirgula</taxon>
    </lineage>
</organism>
<reference evidence="2 3" key="1">
    <citation type="submission" date="2017-06" db="EMBL/GenBank/DDBJ databases">
        <authorList>
            <person name="Kim H.J."/>
            <person name="Triplett B.A."/>
        </authorList>
    </citation>
    <scope>NUCLEOTIDE SEQUENCE [LARGE SCALE GENOMIC DNA]</scope>
    <source>
        <strain evidence="2 3">SCA</strain>
    </source>
</reference>
<proteinExistence type="predicted"/>
<dbReference type="OrthoDB" id="1951630at2"/>
<feature type="region of interest" description="Disordered" evidence="1">
    <location>
        <begin position="243"/>
        <end position="299"/>
    </location>
</feature>
<keyword evidence="3" id="KW-1185">Reference proteome</keyword>
<gene>
    <name evidence="2" type="ORF">SAMN05446037_102460</name>
</gene>
<accession>A0A239HYD5</accession>
<name>A0A239HYD5_9FIRM</name>
<evidence type="ECO:0000313" key="3">
    <source>
        <dbReference type="Proteomes" id="UP000198304"/>
    </source>
</evidence>
<dbReference type="RefSeq" id="WP_089284395.1">
    <property type="nucleotide sequence ID" value="NZ_FZOJ01000024.1"/>
</dbReference>
<evidence type="ECO:0000256" key="1">
    <source>
        <dbReference type="SAM" id="MobiDB-lite"/>
    </source>
</evidence>
<evidence type="ECO:0000313" key="2">
    <source>
        <dbReference type="EMBL" id="SNS86239.1"/>
    </source>
</evidence>
<protein>
    <submittedName>
        <fullName evidence="2">Uncharacterized protein</fullName>
    </submittedName>
</protein>
<feature type="compositionally biased region" description="Basic and acidic residues" evidence="1">
    <location>
        <begin position="247"/>
        <end position="275"/>
    </location>
</feature>
<dbReference type="AlphaFoldDB" id="A0A239HYD5"/>
<dbReference type="Proteomes" id="UP000198304">
    <property type="component" value="Unassembled WGS sequence"/>
</dbReference>